<evidence type="ECO:0000313" key="1">
    <source>
        <dbReference type="EMBL" id="OAL10028.1"/>
    </source>
</evidence>
<keyword evidence="2" id="KW-1185">Reference proteome</keyword>
<dbReference type="RefSeq" id="WP_187150414.1">
    <property type="nucleotide sequence ID" value="NZ_LWUJ01000012.1"/>
</dbReference>
<dbReference type="Proteomes" id="UP000077623">
    <property type="component" value="Unassembled WGS sequence"/>
</dbReference>
<accession>A0A1A9QCR7</accession>
<evidence type="ECO:0000313" key="2">
    <source>
        <dbReference type="Proteomes" id="UP000077623"/>
    </source>
</evidence>
<organism evidence="1 2">
    <name type="scientific">Candidatus Mycoplasma haematobovis</name>
    <dbReference type="NCBI Taxonomy" id="432608"/>
    <lineage>
        <taxon>Bacteria</taxon>
        <taxon>Bacillati</taxon>
        <taxon>Mycoplasmatota</taxon>
        <taxon>Mollicutes</taxon>
        <taxon>Mycoplasmataceae</taxon>
        <taxon>Mycoplasma</taxon>
    </lineage>
</organism>
<dbReference type="STRING" id="432608.A6V39_03885"/>
<name>A0A1A9QCR7_9MOLU</name>
<dbReference type="EMBL" id="LWUJ01000012">
    <property type="protein sequence ID" value="OAL10028.1"/>
    <property type="molecule type" value="Genomic_DNA"/>
</dbReference>
<protein>
    <submittedName>
        <fullName evidence="1">Uncharacterized protein</fullName>
    </submittedName>
</protein>
<proteinExistence type="predicted"/>
<dbReference type="AlphaFoldDB" id="A0A1A9QCR7"/>
<comment type="caution">
    <text evidence="1">The sequence shown here is derived from an EMBL/GenBank/DDBJ whole genome shotgun (WGS) entry which is preliminary data.</text>
</comment>
<gene>
    <name evidence="1" type="ORF">A6V39_03885</name>
</gene>
<sequence>MIGAGKAGLIGAITLASAGTIAGIGYSTGLFNSNTQINELLKKENKHILLSSKSGEDTTGWTEAWKKYWKNKVWGEITGSTEDQVPERFKTLCGEKAKESVYDTKDPKYINITKFCSRDKTIKDVLNEEGFKFLSETGKDKEWQDKFDNYKSDQNTLKLPGVTIDQGDTKDKHHNKISKGCVEAVKAKTTDKGYEDNLAAIRHWCKE</sequence>
<reference evidence="2" key="1">
    <citation type="submission" date="2016-04" db="EMBL/GenBank/DDBJ databases">
        <authorList>
            <person name="Quiroz-Castaneda R.E."/>
            <person name="Martinez-Ocampo F."/>
        </authorList>
    </citation>
    <scope>NUCLEOTIDE SEQUENCE [LARGE SCALE GENOMIC DNA]</scope>
    <source>
        <strain evidence="2">INIFAP01</strain>
    </source>
</reference>